<dbReference type="Gene3D" id="2.60.120.10">
    <property type="entry name" value="Jelly Rolls"/>
    <property type="match status" value="2"/>
</dbReference>
<evidence type="ECO:0000259" key="5">
    <source>
        <dbReference type="Pfam" id="PF20511"/>
    </source>
</evidence>
<evidence type="ECO:0000256" key="3">
    <source>
        <dbReference type="ARBA" id="ARBA00029741"/>
    </source>
</evidence>
<keyword evidence="7" id="KW-0413">Isomerase</keyword>
<reference evidence="7" key="1">
    <citation type="submission" date="2021-10" db="EMBL/GenBank/DDBJ databases">
        <title>Anaerobic single-cell dispensing facilitates the cultivation of human gut bacteria.</title>
        <authorList>
            <person name="Afrizal A."/>
        </authorList>
    </citation>
    <scope>NUCLEOTIDE SEQUENCE</scope>
    <source>
        <strain evidence="7">CLA-AA-H233</strain>
    </source>
</reference>
<feature type="domain" description="Mannose-6-phosphate isomerase cupin" evidence="6">
    <location>
        <begin position="245"/>
        <end position="319"/>
    </location>
</feature>
<keyword evidence="2" id="KW-0862">Zinc</keyword>
<dbReference type="Pfam" id="PF20511">
    <property type="entry name" value="PMI_typeI_cat"/>
    <property type="match status" value="1"/>
</dbReference>
<organism evidence="7 8">
    <name type="scientific">Faecalibacterium butyricigenerans</name>
    <dbReference type="NCBI Taxonomy" id="1851427"/>
    <lineage>
        <taxon>Bacteria</taxon>
        <taxon>Bacillati</taxon>
        <taxon>Bacillota</taxon>
        <taxon>Clostridia</taxon>
        <taxon>Eubacteriales</taxon>
        <taxon>Oscillospiraceae</taxon>
        <taxon>Faecalibacterium</taxon>
    </lineage>
</organism>
<feature type="domain" description="Phosphomannose isomerase type I catalytic" evidence="5">
    <location>
        <begin position="3"/>
        <end position="115"/>
    </location>
</feature>
<proteinExistence type="predicted"/>
<name>A0ABS8FBP9_9FIRM</name>
<evidence type="ECO:0000256" key="4">
    <source>
        <dbReference type="ARBA" id="ARBA00030762"/>
    </source>
</evidence>
<sequence length="321" mass="36402">MEIMKLIPTGKDYLWGGTRLREEYGKKIDLTPLAETWECSVHPDGPSYVANGIYKGQTLAEVLNAHSEYLGTKVENGELPVLVKFIDAKKDLSVQVHPDDVYAREHEGDNGKTEMWYVIDADEGASLIYGFQHEVTEEILRKAVDTGTLDKHLQKIQVHKGDTYFVPAGTVHGIGKGILLAEIQESSNVTYRVYDYNRVDKNGKKRELHFDKAVQVMEMKVTSNVNKKSRMVKYYPGCSRELLCRCKYFETERIQVTKGFAFSVMDSSFQVLMCLNGYGEVQTMDAEQKPMRFSKGETMFLPARLGRCLVVGDAELIKVRC</sequence>
<dbReference type="EMBL" id="JAJEQL010000013">
    <property type="protein sequence ID" value="MCC2199488.1"/>
    <property type="molecule type" value="Genomic_DNA"/>
</dbReference>
<dbReference type="RefSeq" id="WP_227621011.1">
    <property type="nucleotide sequence ID" value="NZ_JAJEQL010000013.1"/>
</dbReference>
<dbReference type="Proteomes" id="UP001430637">
    <property type="component" value="Unassembled WGS sequence"/>
</dbReference>
<dbReference type="SUPFAM" id="SSF51182">
    <property type="entry name" value="RmlC-like cupins"/>
    <property type="match status" value="1"/>
</dbReference>
<gene>
    <name evidence="7" type="ORF">LKD23_06930</name>
</gene>
<evidence type="ECO:0000259" key="6">
    <source>
        <dbReference type="Pfam" id="PF21621"/>
    </source>
</evidence>
<dbReference type="PIRSF" id="PIRSF036894">
    <property type="entry name" value="PMI_Firm_short"/>
    <property type="match status" value="1"/>
</dbReference>
<dbReference type="CDD" id="cd07010">
    <property type="entry name" value="cupin_PMI_type_I_N_bac"/>
    <property type="match status" value="1"/>
</dbReference>
<dbReference type="InterPro" id="IPR049071">
    <property type="entry name" value="MPI_cupin_dom"/>
</dbReference>
<keyword evidence="1" id="KW-0479">Metal-binding</keyword>
<evidence type="ECO:0000313" key="7">
    <source>
        <dbReference type="EMBL" id="MCC2199488.1"/>
    </source>
</evidence>
<dbReference type="InterPro" id="IPR051804">
    <property type="entry name" value="Carb_Metab_Reg_Kinase/Isom"/>
</dbReference>
<dbReference type="InterPro" id="IPR011051">
    <property type="entry name" value="RmlC_Cupin_sf"/>
</dbReference>
<dbReference type="InterPro" id="IPR014710">
    <property type="entry name" value="RmlC-like_jellyroll"/>
</dbReference>
<dbReference type="GO" id="GO:0016853">
    <property type="term" value="F:isomerase activity"/>
    <property type="evidence" value="ECO:0007669"/>
    <property type="project" value="UniProtKB-KW"/>
</dbReference>
<dbReference type="InterPro" id="IPR046457">
    <property type="entry name" value="PMI_typeI_cat"/>
</dbReference>
<evidence type="ECO:0000313" key="8">
    <source>
        <dbReference type="Proteomes" id="UP001430637"/>
    </source>
</evidence>
<accession>A0ABS8FBP9</accession>
<evidence type="ECO:0000256" key="2">
    <source>
        <dbReference type="ARBA" id="ARBA00022833"/>
    </source>
</evidence>
<dbReference type="PANTHER" id="PTHR42742:SF3">
    <property type="entry name" value="FRUCTOKINASE"/>
    <property type="match status" value="1"/>
</dbReference>
<comment type="caution">
    <text evidence="7">The sequence shown here is derived from an EMBL/GenBank/DDBJ whole genome shotgun (WGS) entry which is preliminary data.</text>
</comment>
<dbReference type="PANTHER" id="PTHR42742">
    <property type="entry name" value="TRANSCRIPTIONAL REPRESSOR MPRA"/>
    <property type="match status" value="1"/>
</dbReference>
<keyword evidence="8" id="KW-1185">Reference proteome</keyword>
<dbReference type="InterPro" id="IPR014628">
    <property type="entry name" value="Man6P_isomerase_Firm_short"/>
</dbReference>
<dbReference type="Pfam" id="PF21621">
    <property type="entry name" value="MPI_cupin_dom"/>
    <property type="match status" value="1"/>
</dbReference>
<protein>
    <recommendedName>
        <fullName evidence="3">Phosphohexomutase</fullName>
    </recommendedName>
    <alternativeName>
        <fullName evidence="4">Phosphomannose isomerase</fullName>
    </alternativeName>
</protein>
<evidence type="ECO:0000256" key="1">
    <source>
        <dbReference type="ARBA" id="ARBA00022723"/>
    </source>
</evidence>